<keyword evidence="1" id="KW-1133">Transmembrane helix</keyword>
<dbReference type="Proteomes" id="UP000501237">
    <property type="component" value="Chromosome"/>
</dbReference>
<evidence type="ECO:0000313" key="3">
    <source>
        <dbReference type="Proteomes" id="UP000501237"/>
    </source>
</evidence>
<keyword evidence="1" id="KW-0812">Transmembrane</keyword>
<keyword evidence="1" id="KW-0472">Membrane</keyword>
<reference evidence="2 3" key="1">
    <citation type="journal article" date="2020" name="Microbiol. Resour. Announc.">
        <title>Complete genome sequence of Pseudomonas otitidis strain MrB4, isolated from Lake Biwa in Japan.</title>
        <authorList>
            <person name="Miyazaki K."/>
            <person name="Hase E."/>
            <person name="Maruya T."/>
        </authorList>
    </citation>
    <scope>NUCLEOTIDE SEQUENCE [LARGE SCALE GENOMIC DNA]</scope>
    <source>
        <strain evidence="2 3">MrB4</strain>
    </source>
</reference>
<name>A0A679GLN2_9GAMM</name>
<dbReference type="AlphaFoldDB" id="A0A679GLN2"/>
<feature type="transmembrane region" description="Helical" evidence="1">
    <location>
        <begin position="30"/>
        <end position="56"/>
    </location>
</feature>
<protein>
    <recommendedName>
        <fullName evidence="4">Membrane protein YqaA, SNARE-associated domain</fullName>
    </recommendedName>
</protein>
<proteinExistence type="predicted"/>
<gene>
    <name evidence="2" type="ORF">PtoMrB4_43390</name>
</gene>
<dbReference type="RefSeq" id="WP_172434450.1">
    <property type="nucleotide sequence ID" value="NZ_AP022642.1"/>
</dbReference>
<evidence type="ECO:0000256" key="1">
    <source>
        <dbReference type="SAM" id="Phobius"/>
    </source>
</evidence>
<dbReference type="EMBL" id="AP022642">
    <property type="protein sequence ID" value="BCA30362.1"/>
    <property type="molecule type" value="Genomic_DNA"/>
</dbReference>
<organism evidence="2 3">
    <name type="scientific">Metapseudomonas otitidis</name>
    <dbReference type="NCBI Taxonomy" id="319939"/>
    <lineage>
        <taxon>Bacteria</taxon>
        <taxon>Pseudomonadati</taxon>
        <taxon>Pseudomonadota</taxon>
        <taxon>Gammaproteobacteria</taxon>
        <taxon>Pseudomonadales</taxon>
        <taxon>Pseudomonadaceae</taxon>
        <taxon>Metapseudomonas</taxon>
    </lineage>
</organism>
<dbReference type="KEGG" id="poj:PtoMrB4_43390"/>
<dbReference type="GeneID" id="57399557"/>
<accession>A0A679GLN2</accession>
<evidence type="ECO:0008006" key="4">
    <source>
        <dbReference type="Google" id="ProtNLM"/>
    </source>
</evidence>
<evidence type="ECO:0000313" key="2">
    <source>
        <dbReference type="EMBL" id="BCA30362.1"/>
    </source>
</evidence>
<feature type="transmembrane region" description="Helical" evidence="1">
    <location>
        <begin position="108"/>
        <end position="128"/>
    </location>
</feature>
<feature type="transmembrane region" description="Helical" evidence="1">
    <location>
        <begin position="62"/>
        <end position="87"/>
    </location>
</feature>
<sequence length="197" mass="21345">MKRLGRLLPRLEGYLHRLLRWAGDGWRLPWLCLGLAFVGTLTAAYPITSVVVPAVLMAPRRWGVVSLFAALGSSCGALGMMLIAHYLGWSQLYAWFPAMATDPSWLRVMGWTHEYGLLALFAVALLPLPQTPALLALSTVPLAYPGAFAAILAGKVLKYLGFAWVASRFPGHVHGFLHRHGRAPTPTPPGGSTPGRP</sequence>